<dbReference type="AlphaFoldDB" id="A0A6G8KTP7"/>
<keyword evidence="2" id="KW-0472">Membrane</keyword>
<organism evidence="3 4">
    <name type="scientific">Brevibacterium luteolum</name>
    <dbReference type="NCBI Taxonomy" id="199591"/>
    <lineage>
        <taxon>Bacteria</taxon>
        <taxon>Bacillati</taxon>
        <taxon>Actinomycetota</taxon>
        <taxon>Actinomycetes</taxon>
        <taxon>Micrococcales</taxon>
        <taxon>Brevibacteriaceae</taxon>
        <taxon>Brevibacterium</taxon>
    </lineage>
</organism>
<feature type="transmembrane region" description="Helical" evidence="2">
    <location>
        <begin position="9"/>
        <end position="27"/>
    </location>
</feature>
<dbReference type="Proteomes" id="UP000501518">
    <property type="component" value="Chromosome"/>
</dbReference>
<evidence type="ECO:0000313" key="3">
    <source>
        <dbReference type="EMBL" id="QIN28003.1"/>
    </source>
</evidence>
<dbReference type="EMBL" id="CP035810">
    <property type="protein sequence ID" value="QIN28003.1"/>
    <property type="molecule type" value="Genomic_DNA"/>
</dbReference>
<name>A0A6G8KTP7_9MICO</name>
<accession>A0A6G8KTP7</accession>
<evidence type="ECO:0000313" key="4">
    <source>
        <dbReference type="Proteomes" id="UP000501518"/>
    </source>
</evidence>
<gene>
    <name evidence="3" type="ORF">EW640_00905</name>
</gene>
<reference evidence="3 4" key="1">
    <citation type="submission" date="2019-02" db="EMBL/GenBank/DDBJ databases">
        <title>Complete Genome Sequence and Methylome Analysis of Brevibacterium luteolum NEB1784.</title>
        <authorList>
            <person name="Fomenkov A."/>
            <person name="Roberts R.J."/>
        </authorList>
    </citation>
    <scope>NUCLEOTIDE SEQUENCE [LARGE SCALE GENOMIC DNA]</scope>
    <source>
        <strain evidence="3 4">NEB1784</strain>
    </source>
</reference>
<sequence length="84" mass="9105">MIPMMGNEIVRFVATLVVIGASAYLLFRTNGWIPLICAVAVIAGIILLIDLIQGIRRRRRDEAADPAADSASRTSREPVGGDLR</sequence>
<evidence type="ECO:0000256" key="1">
    <source>
        <dbReference type="SAM" id="MobiDB-lite"/>
    </source>
</evidence>
<protein>
    <submittedName>
        <fullName evidence="3">Uncharacterized protein</fullName>
    </submittedName>
</protein>
<feature type="transmembrane region" description="Helical" evidence="2">
    <location>
        <begin position="33"/>
        <end position="52"/>
    </location>
</feature>
<evidence type="ECO:0000256" key="2">
    <source>
        <dbReference type="SAM" id="Phobius"/>
    </source>
</evidence>
<proteinExistence type="predicted"/>
<keyword evidence="2" id="KW-1133">Transmembrane helix</keyword>
<feature type="region of interest" description="Disordered" evidence="1">
    <location>
        <begin position="61"/>
        <end position="84"/>
    </location>
</feature>
<keyword evidence="2" id="KW-0812">Transmembrane</keyword>
<dbReference type="KEGG" id="blut:EW640_00905"/>